<dbReference type="eggNOG" id="KOG3374">
    <property type="taxonomic scope" value="Eukaryota"/>
</dbReference>
<dbReference type="Gene3D" id="2.30.110.10">
    <property type="entry name" value="Electron Transport, Fmn-binding Protein, Chain A"/>
    <property type="match status" value="1"/>
</dbReference>
<evidence type="ECO:0000313" key="4">
    <source>
        <dbReference type="Proteomes" id="UP000030748"/>
    </source>
</evidence>
<feature type="signal peptide" evidence="1">
    <location>
        <begin position="1"/>
        <end position="26"/>
    </location>
</feature>
<organism evidence="3 4">
    <name type="scientific">Erythranthe guttata</name>
    <name type="common">Yellow monkey flower</name>
    <name type="synonym">Mimulus guttatus</name>
    <dbReference type="NCBI Taxonomy" id="4155"/>
    <lineage>
        <taxon>Eukaryota</taxon>
        <taxon>Viridiplantae</taxon>
        <taxon>Streptophyta</taxon>
        <taxon>Embryophyta</taxon>
        <taxon>Tracheophyta</taxon>
        <taxon>Spermatophyta</taxon>
        <taxon>Magnoliopsida</taxon>
        <taxon>eudicotyledons</taxon>
        <taxon>Gunneridae</taxon>
        <taxon>Pentapetalae</taxon>
        <taxon>asterids</taxon>
        <taxon>lamiids</taxon>
        <taxon>Lamiales</taxon>
        <taxon>Phrymaceae</taxon>
        <taxon>Erythranthe</taxon>
    </lineage>
</organism>
<accession>A0A022QZ08</accession>
<proteinExistence type="predicted"/>
<protein>
    <recommendedName>
        <fullName evidence="2">CREG-like beta-barrel domain-containing protein</fullName>
    </recommendedName>
</protein>
<name>A0A022QZ08_ERYGU</name>
<evidence type="ECO:0000259" key="2">
    <source>
        <dbReference type="Pfam" id="PF13883"/>
    </source>
</evidence>
<keyword evidence="1" id="KW-0732">Signal</keyword>
<dbReference type="Pfam" id="PF13883">
    <property type="entry name" value="CREG_beta-barrel"/>
    <property type="match status" value="1"/>
</dbReference>
<dbReference type="SUPFAM" id="SSF50475">
    <property type="entry name" value="FMN-binding split barrel"/>
    <property type="match status" value="1"/>
</dbReference>
<keyword evidence="4" id="KW-1185">Reference proteome</keyword>
<sequence>MMIKTTIAILLLAAAVVSQLPTGIPAADISRRPPPENGPLFARWLVGECRWGVLNTLDRQNGFPFGNVVSYTDAATGVPYFYLSKTFDPTGPNALSNNRSSFTLSEAELGTCSVDPQSPLCAKITLSGQLYLLPENSSEAKSAERELFRTHPMLAGWPKTKGNFGAFKLVVGEIFLVNMFDAFKKVSVFDYFNVTF</sequence>
<gene>
    <name evidence="3" type="ORF">MIMGU_mgv1a014239mg</name>
</gene>
<dbReference type="AlphaFoldDB" id="A0A022QZ08"/>
<dbReference type="EMBL" id="KI630827">
    <property type="protein sequence ID" value="EYU32553.1"/>
    <property type="molecule type" value="Genomic_DNA"/>
</dbReference>
<dbReference type="PhylomeDB" id="A0A022QZ08"/>
<dbReference type="InterPro" id="IPR012349">
    <property type="entry name" value="Split_barrel_FMN-bd"/>
</dbReference>
<evidence type="ECO:0000256" key="1">
    <source>
        <dbReference type="SAM" id="SignalP"/>
    </source>
</evidence>
<feature type="chain" id="PRO_5001504409" description="CREG-like beta-barrel domain-containing protein" evidence="1">
    <location>
        <begin position="27"/>
        <end position="196"/>
    </location>
</feature>
<dbReference type="Proteomes" id="UP000030748">
    <property type="component" value="Unassembled WGS sequence"/>
</dbReference>
<dbReference type="GO" id="GO:0005737">
    <property type="term" value="C:cytoplasm"/>
    <property type="evidence" value="ECO:0007669"/>
    <property type="project" value="UniProtKB-ARBA"/>
</dbReference>
<dbReference type="PANTHER" id="PTHR13343:SF17">
    <property type="entry name" value="CELLULAR REPRESSOR OF E1A-STIMULATED GENES, ISOFORM A"/>
    <property type="match status" value="1"/>
</dbReference>
<feature type="domain" description="CREG-like beta-barrel" evidence="2">
    <location>
        <begin position="33"/>
        <end position="193"/>
    </location>
</feature>
<dbReference type="KEGG" id="egt:105963387"/>
<dbReference type="PANTHER" id="PTHR13343">
    <property type="entry name" value="CREG1 PROTEIN"/>
    <property type="match status" value="1"/>
</dbReference>
<evidence type="ECO:0000313" key="3">
    <source>
        <dbReference type="EMBL" id="EYU32553.1"/>
    </source>
</evidence>
<dbReference type="OrthoDB" id="46836at2759"/>
<dbReference type="InterPro" id="IPR055343">
    <property type="entry name" value="CREG_beta-barrel"/>
</dbReference>
<reference evidence="3 4" key="1">
    <citation type="journal article" date="2013" name="Proc. Natl. Acad. Sci. U.S.A.">
        <title>Fine-scale variation in meiotic recombination in Mimulus inferred from population shotgun sequencing.</title>
        <authorList>
            <person name="Hellsten U."/>
            <person name="Wright K.M."/>
            <person name="Jenkins J."/>
            <person name="Shu S."/>
            <person name="Yuan Y."/>
            <person name="Wessler S.R."/>
            <person name="Schmutz J."/>
            <person name="Willis J.H."/>
            <person name="Rokhsar D.S."/>
        </authorList>
    </citation>
    <scope>NUCLEOTIDE SEQUENCE [LARGE SCALE GENOMIC DNA]</scope>
    <source>
        <strain evidence="4">cv. DUN x IM62</strain>
    </source>
</reference>